<dbReference type="HAMAP" id="MF_00004">
    <property type="entry name" value="Aden_phosphoribosyltr"/>
    <property type="match status" value="1"/>
</dbReference>
<dbReference type="PANTHER" id="PTHR32315">
    <property type="entry name" value="ADENINE PHOSPHORIBOSYLTRANSFERASE"/>
    <property type="match status" value="1"/>
</dbReference>
<evidence type="ECO:0000256" key="10">
    <source>
        <dbReference type="ARBA" id="ARBA00022726"/>
    </source>
</evidence>
<dbReference type="GO" id="GO:0006168">
    <property type="term" value="P:adenine salvage"/>
    <property type="evidence" value="ECO:0007669"/>
    <property type="project" value="InterPro"/>
</dbReference>
<comment type="subcellular location">
    <subcellularLocation>
        <location evidence="3 11">Cytoplasm</location>
    </subcellularLocation>
</comment>
<evidence type="ECO:0000256" key="4">
    <source>
        <dbReference type="ARBA" id="ARBA00004659"/>
    </source>
</evidence>
<dbReference type="InterPro" id="IPR005764">
    <property type="entry name" value="Ade_phspho_trans"/>
</dbReference>
<dbReference type="PANTHER" id="PTHR32315:SF3">
    <property type="entry name" value="ADENINE PHOSPHORIBOSYLTRANSFERASE"/>
    <property type="match status" value="1"/>
</dbReference>
<evidence type="ECO:0000313" key="13">
    <source>
        <dbReference type="EMBL" id="PTX44164.1"/>
    </source>
</evidence>
<evidence type="ECO:0000256" key="9">
    <source>
        <dbReference type="ARBA" id="ARBA00022679"/>
    </source>
</evidence>
<dbReference type="GO" id="GO:0006166">
    <property type="term" value="P:purine ribonucleoside salvage"/>
    <property type="evidence" value="ECO:0007669"/>
    <property type="project" value="UniProtKB-UniRule"/>
</dbReference>
<dbReference type="GO" id="GO:0016208">
    <property type="term" value="F:AMP binding"/>
    <property type="evidence" value="ECO:0007669"/>
    <property type="project" value="TreeGrafter"/>
</dbReference>
<evidence type="ECO:0000256" key="8">
    <source>
        <dbReference type="ARBA" id="ARBA00022676"/>
    </source>
</evidence>
<keyword evidence="10 11" id="KW-0660">Purine salvage</keyword>
<dbReference type="EC" id="2.4.2.7" evidence="6 11"/>
<dbReference type="GO" id="GO:0002055">
    <property type="term" value="F:adenine binding"/>
    <property type="evidence" value="ECO:0007669"/>
    <property type="project" value="TreeGrafter"/>
</dbReference>
<dbReference type="InterPro" id="IPR029057">
    <property type="entry name" value="PRTase-like"/>
</dbReference>
<keyword evidence="9 11" id="KW-0808">Transferase</keyword>
<dbReference type="NCBIfam" id="NF002634">
    <property type="entry name" value="PRK02304.1-3"/>
    <property type="match status" value="1"/>
</dbReference>
<evidence type="ECO:0000256" key="5">
    <source>
        <dbReference type="ARBA" id="ARBA00008391"/>
    </source>
</evidence>
<evidence type="ECO:0000256" key="7">
    <source>
        <dbReference type="ARBA" id="ARBA00022490"/>
    </source>
</evidence>
<comment type="function">
    <text evidence="2 11">Catalyzes a salvage reaction resulting in the formation of AMP, that is energically less costly than de novo synthesis.</text>
</comment>
<evidence type="ECO:0000256" key="1">
    <source>
        <dbReference type="ARBA" id="ARBA00000868"/>
    </source>
</evidence>
<reference evidence="13 14" key="1">
    <citation type="submission" date="2018-04" db="EMBL/GenBank/DDBJ databases">
        <title>Genomic Encyclopedia of Archaeal and Bacterial Type Strains, Phase II (KMG-II): from individual species to whole genera.</title>
        <authorList>
            <person name="Goeker M."/>
        </authorList>
    </citation>
    <scope>NUCLEOTIDE SEQUENCE [LARGE SCALE GENOMIC DNA]</scope>
    <source>
        <strain evidence="13 14">DSM 23082</strain>
    </source>
</reference>
<gene>
    <name evidence="11" type="primary">apt</name>
    <name evidence="13" type="ORF">C8P64_0134</name>
</gene>
<dbReference type="OrthoDB" id="9803963at2"/>
<name>A0A2T6AK28_9FLAO</name>
<accession>A0A2T6AK28</accession>
<dbReference type="Proteomes" id="UP000244174">
    <property type="component" value="Unassembled WGS sequence"/>
</dbReference>
<dbReference type="GO" id="GO:0044209">
    <property type="term" value="P:AMP salvage"/>
    <property type="evidence" value="ECO:0007669"/>
    <property type="project" value="UniProtKB-UniRule"/>
</dbReference>
<comment type="similarity">
    <text evidence="5 11">Belongs to the purine/pyrimidine phosphoribosyltransferase family.</text>
</comment>
<comment type="pathway">
    <text evidence="4 11">Purine metabolism; AMP biosynthesis via salvage pathway; AMP from adenine: step 1/1.</text>
</comment>
<dbReference type="Pfam" id="PF00156">
    <property type="entry name" value="Pribosyltran"/>
    <property type="match status" value="1"/>
</dbReference>
<dbReference type="NCBIfam" id="NF002636">
    <property type="entry name" value="PRK02304.1-5"/>
    <property type="match status" value="1"/>
</dbReference>
<evidence type="ECO:0000256" key="2">
    <source>
        <dbReference type="ARBA" id="ARBA00003968"/>
    </source>
</evidence>
<sequence>MMKLESYVRNIPDFPKKGVSYKDITPLLLDPDAMRLAVKLFMQNLPHTNIDKVVGIESRGFFFATLLAEKLNAGFIPVRKPGKLPHRTHTENYDLEYGSDTLEIHEDAIKKGEKVLLHDDVLATGGTAAATCKLIEKCGGEIVQCSFLVELEFLHGAEKIKNYGVSSLIKYS</sequence>
<comment type="subunit">
    <text evidence="11">Homodimer.</text>
</comment>
<dbReference type="InterPro" id="IPR000836">
    <property type="entry name" value="PRTase_dom"/>
</dbReference>
<dbReference type="AlphaFoldDB" id="A0A2T6AK28"/>
<dbReference type="InterPro" id="IPR050054">
    <property type="entry name" value="UPRTase/APRTase"/>
</dbReference>
<comment type="caution">
    <text evidence="13">The sequence shown here is derived from an EMBL/GenBank/DDBJ whole genome shotgun (WGS) entry which is preliminary data.</text>
</comment>
<dbReference type="UniPathway" id="UPA00588">
    <property type="reaction ID" value="UER00646"/>
</dbReference>
<comment type="catalytic activity">
    <reaction evidence="1 11">
        <text>AMP + diphosphate = 5-phospho-alpha-D-ribose 1-diphosphate + adenine</text>
        <dbReference type="Rhea" id="RHEA:16609"/>
        <dbReference type="ChEBI" id="CHEBI:16708"/>
        <dbReference type="ChEBI" id="CHEBI:33019"/>
        <dbReference type="ChEBI" id="CHEBI:58017"/>
        <dbReference type="ChEBI" id="CHEBI:456215"/>
        <dbReference type="EC" id="2.4.2.7"/>
    </reaction>
</comment>
<dbReference type="Gene3D" id="3.40.50.2020">
    <property type="match status" value="1"/>
</dbReference>
<feature type="domain" description="Phosphoribosyltransferase" evidence="12">
    <location>
        <begin position="32"/>
        <end position="149"/>
    </location>
</feature>
<evidence type="ECO:0000256" key="11">
    <source>
        <dbReference type="HAMAP-Rule" id="MF_00004"/>
    </source>
</evidence>
<proteinExistence type="inferred from homology"/>
<evidence type="ECO:0000256" key="3">
    <source>
        <dbReference type="ARBA" id="ARBA00004496"/>
    </source>
</evidence>
<dbReference type="FunFam" id="3.40.50.2020:FF:000021">
    <property type="entry name" value="Adenine phosphoribosyltransferase"/>
    <property type="match status" value="1"/>
</dbReference>
<dbReference type="CDD" id="cd06223">
    <property type="entry name" value="PRTases_typeI"/>
    <property type="match status" value="1"/>
</dbReference>
<evidence type="ECO:0000256" key="6">
    <source>
        <dbReference type="ARBA" id="ARBA00011893"/>
    </source>
</evidence>
<keyword evidence="14" id="KW-1185">Reference proteome</keyword>
<keyword evidence="8 11" id="KW-0328">Glycosyltransferase</keyword>
<dbReference type="GO" id="GO:0005737">
    <property type="term" value="C:cytoplasm"/>
    <property type="evidence" value="ECO:0007669"/>
    <property type="project" value="UniProtKB-SubCell"/>
</dbReference>
<dbReference type="GO" id="GO:0003999">
    <property type="term" value="F:adenine phosphoribosyltransferase activity"/>
    <property type="evidence" value="ECO:0007669"/>
    <property type="project" value="UniProtKB-UniRule"/>
</dbReference>
<evidence type="ECO:0000259" key="12">
    <source>
        <dbReference type="Pfam" id="PF00156"/>
    </source>
</evidence>
<protein>
    <recommendedName>
        <fullName evidence="6 11">Adenine phosphoribosyltransferase</fullName>
        <shortName evidence="11">APRT</shortName>
        <ecNumber evidence="6 11">2.4.2.7</ecNumber>
    </recommendedName>
</protein>
<dbReference type="EMBL" id="QBKQ01000001">
    <property type="protein sequence ID" value="PTX44164.1"/>
    <property type="molecule type" value="Genomic_DNA"/>
</dbReference>
<evidence type="ECO:0000313" key="14">
    <source>
        <dbReference type="Proteomes" id="UP000244174"/>
    </source>
</evidence>
<dbReference type="SUPFAM" id="SSF53271">
    <property type="entry name" value="PRTase-like"/>
    <property type="match status" value="1"/>
</dbReference>
<keyword evidence="7 11" id="KW-0963">Cytoplasm</keyword>
<dbReference type="NCBIfam" id="TIGR01090">
    <property type="entry name" value="apt"/>
    <property type="match status" value="1"/>
</dbReference>
<organism evidence="13 14">
    <name type="scientific">Christiangramia gaetbulicola</name>
    <dbReference type="NCBI Taxonomy" id="703340"/>
    <lineage>
        <taxon>Bacteria</taxon>
        <taxon>Pseudomonadati</taxon>
        <taxon>Bacteroidota</taxon>
        <taxon>Flavobacteriia</taxon>
        <taxon>Flavobacteriales</taxon>
        <taxon>Flavobacteriaceae</taxon>
        <taxon>Christiangramia</taxon>
    </lineage>
</organism>